<dbReference type="OrthoDB" id="6253001at2"/>
<feature type="chain" id="PRO_5008646455" description="Lactonase family protein" evidence="1">
    <location>
        <begin position="26"/>
        <end position="398"/>
    </location>
</feature>
<dbReference type="Proteomes" id="UP000093366">
    <property type="component" value="Unassembled WGS sequence"/>
</dbReference>
<dbReference type="PANTHER" id="PTHR47197">
    <property type="entry name" value="PROTEIN NIRF"/>
    <property type="match status" value="1"/>
</dbReference>
<evidence type="ECO:0000313" key="3">
    <source>
        <dbReference type="Proteomes" id="UP000093366"/>
    </source>
</evidence>
<evidence type="ECO:0000313" key="2">
    <source>
        <dbReference type="EMBL" id="OCQ23228.1"/>
    </source>
</evidence>
<dbReference type="InterPro" id="IPR019405">
    <property type="entry name" value="Lactonase_7-beta_prop"/>
</dbReference>
<proteinExistence type="predicted"/>
<dbReference type="Gene3D" id="2.130.10.10">
    <property type="entry name" value="YVTN repeat-like/Quinoprotein amine dehydrogenase"/>
    <property type="match status" value="2"/>
</dbReference>
<reference evidence="3" key="1">
    <citation type="submission" date="2016-07" db="EMBL/GenBank/DDBJ databases">
        <authorList>
            <person name="Florea S."/>
            <person name="Webb J.S."/>
            <person name="Jaromczyk J."/>
            <person name="Schardl C.L."/>
        </authorList>
    </citation>
    <scope>NUCLEOTIDE SEQUENCE [LARGE SCALE GENOMIC DNA]</scope>
    <source>
        <strain evidence="3">IPB1</strain>
    </source>
</reference>
<name>A0A1C0TV80_9GAMM</name>
<accession>A0A1C0TV80</accession>
<dbReference type="Pfam" id="PF10282">
    <property type="entry name" value="Lactonase"/>
    <property type="match status" value="1"/>
</dbReference>
<feature type="signal peptide" evidence="1">
    <location>
        <begin position="1"/>
        <end position="25"/>
    </location>
</feature>
<dbReference type="EMBL" id="MAUJ01000001">
    <property type="protein sequence ID" value="OCQ23228.1"/>
    <property type="molecule type" value="Genomic_DNA"/>
</dbReference>
<gene>
    <name evidence="2" type="ORF">A7985_04595</name>
</gene>
<evidence type="ECO:0000256" key="1">
    <source>
        <dbReference type="SAM" id="SignalP"/>
    </source>
</evidence>
<dbReference type="InterPro" id="IPR051200">
    <property type="entry name" value="Host-pathogen_enzymatic-act"/>
</dbReference>
<keyword evidence="1" id="KW-0732">Signal</keyword>
<dbReference type="SUPFAM" id="SSF50974">
    <property type="entry name" value="Nitrous oxide reductase, N-terminal domain"/>
    <property type="match status" value="1"/>
</dbReference>
<dbReference type="InterPro" id="IPR015943">
    <property type="entry name" value="WD40/YVTN_repeat-like_dom_sf"/>
</dbReference>
<dbReference type="PANTHER" id="PTHR47197:SF3">
    <property type="entry name" value="DIHYDRO-HEME D1 DEHYDROGENASE"/>
    <property type="match status" value="1"/>
</dbReference>
<comment type="caution">
    <text evidence="2">The sequence shown here is derived from an EMBL/GenBank/DDBJ whole genome shotgun (WGS) entry which is preliminary data.</text>
</comment>
<organism evidence="2 3">
    <name type="scientific">Pseudoalteromonas luteoviolacea</name>
    <dbReference type="NCBI Taxonomy" id="43657"/>
    <lineage>
        <taxon>Bacteria</taxon>
        <taxon>Pseudomonadati</taxon>
        <taxon>Pseudomonadota</taxon>
        <taxon>Gammaproteobacteria</taxon>
        <taxon>Alteromonadales</taxon>
        <taxon>Pseudoalteromonadaceae</taxon>
        <taxon>Pseudoalteromonas</taxon>
    </lineage>
</organism>
<dbReference type="InterPro" id="IPR011045">
    <property type="entry name" value="N2O_reductase_N"/>
</dbReference>
<evidence type="ECO:0008006" key="4">
    <source>
        <dbReference type="Google" id="ProtNLM"/>
    </source>
</evidence>
<sequence>MNYITIKHLSIKMLLLYLFSLPVQAKTPQPNSPYKVKYILQNNQNGISGIANPRDIVFSEDHKKIFIASGDNDALTILNADKLINLPFSQSFSEKNYPDLMLKGASSVVYSPKHSTVYTTSFYSGSLTSFATNGKSEFYPVSTLSDNIDFKTAFGDYETIKQQDNLGLIGAWSAILSNDEKYILTASYQSNTVAQFKIDQFGKTSFVRKLLPEHNWGHPTSIVQSDDGQTLFVTGFENNQISVLKRTAQNTYALQQTLSHPTLINPQKVLATSSGQFLFATASKSKSLVVFKRDSKGSYSHYQSINNDQLPSGGLSGACCLALSANEKMLFVSGEMDSGILVFNIDSETKKLAFNHHITSVEDTKIRNVSVLKVTDNGKHLFIGTGKSNTILVLQIEH</sequence>
<protein>
    <recommendedName>
        <fullName evidence="4">Lactonase family protein</fullName>
    </recommendedName>
</protein>
<dbReference type="RefSeq" id="WP_065789229.1">
    <property type="nucleotide sequence ID" value="NZ_MAUJ01000001.1"/>
</dbReference>
<dbReference type="AlphaFoldDB" id="A0A1C0TV80"/>